<dbReference type="FunCoup" id="F0ZH87">
    <property type="interactions" value="937"/>
</dbReference>
<feature type="non-terminal residue" evidence="2">
    <location>
        <position position="1"/>
    </location>
</feature>
<evidence type="ECO:0000313" key="3">
    <source>
        <dbReference type="Proteomes" id="UP000001064"/>
    </source>
</evidence>
<dbReference type="OrthoDB" id="23132at2759"/>
<dbReference type="VEuPathDB" id="AmoebaDB:DICPUDRAFT_22158"/>
<dbReference type="OMA" id="NKCENDD"/>
<protein>
    <submittedName>
        <fullName evidence="2">Uncharacterized protein</fullName>
    </submittedName>
</protein>
<accession>F0ZH87</accession>
<dbReference type="InParanoid" id="F0ZH87"/>
<dbReference type="Proteomes" id="UP000001064">
    <property type="component" value="Unassembled WGS sequence"/>
</dbReference>
<gene>
    <name evidence="2" type="ORF">DICPUDRAFT_22158</name>
</gene>
<feature type="region of interest" description="Disordered" evidence="1">
    <location>
        <begin position="81"/>
        <end position="101"/>
    </location>
</feature>
<dbReference type="RefSeq" id="XP_003286796.1">
    <property type="nucleotide sequence ID" value="XM_003286748.1"/>
</dbReference>
<feature type="compositionally biased region" description="Basic and acidic residues" evidence="1">
    <location>
        <begin position="85"/>
        <end position="101"/>
    </location>
</feature>
<proteinExistence type="predicted"/>
<dbReference type="AlphaFoldDB" id="F0ZH87"/>
<feature type="non-terminal residue" evidence="2">
    <location>
        <position position="126"/>
    </location>
</feature>
<dbReference type="EMBL" id="GL871019">
    <property type="protein sequence ID" value="EGC36697.1"/>
    <property type="molecule type" value="Genomic_DNA"/>
</dbReference>
<keyword evidence="3" id="KW-1185">Reference proteome</keyword>
<name>F0ZH87_DICPU</name>
<organism evidence="2 3">
    <name type="scientific">Dictyostelium purpureum</name>
    <name type="common">Slime mold</name>
    <dbReference type="NCBI Taxonomy" id="5786"/>
    <lineage>
        <taxon>Eukaryota</taxon>
        <taxon>Amoebozoa</taxon>
        <taxon>Evosea</taxon>
        <taxon>Eumycetozoa</taxon>
        <taxon>Dictyostelia</taxon>
        <taxon>Dictyosteliales</taxon>
        <taxon>Dictyosteliaceae</taxon>
        <taxon>Dictyostelium</taxon>
    </lineage>
</organism>
<dbReference type="GeneID" id="10504173"/>
<reference evidence="3" key="1">
    <citation type="journal article" date="2011" name="Genome Biol.">
        <title>Comparative genomics of the social amoebae Dictyostelium discoideum and Dictyostelium purpureum.</title>
        <authorList>
            <consortium name="US DOE Joint Genome Institute (JGI-PGF)"/>
            <person name="Sucgang R."/>
            <person name="Kuo A."/>
            <person name="Tian X."/>
            <person name="Salerno W."/>
            <person name="Parikh A."/>
            <person name="Feasley C.L."/>
            <person name="Dalin E."/>
            <person name="Tu H."/>
            <person name="Huang E."/>
            <person name="Barry K."/>
            <person name="Lindquist E."/>
            <person name="Shapiro H."/>
            <person name="Bruce D."/>
            <person name="Schmutz J."/>
            <person name="Salamov A."/>
            <person name="Fey P."/>
            <person name="Gaudet P."/>
            <person name="Anjard C."/>
            <person name="Babu M.M."/>
            <person name="Basu S."/>
            <person name="Bushmanova Y."/>
            <person name="van der Wel H."/>
            <person name="Katoh-Kurasawa M."/>
            <person name="Dinh C."/>
            <person name="Coutinho P.M."/>
            <person name="Saito T."/>
            <person name="Elias M."/>
            <person name="Schaap P."/>
            <person name="Kay R.R."/>
            <person name="Henrissat B."/>
            <person name="Eichinger L."/>
            <person name="Rivero F."/>
            <person name="Putnam N.H."/>
            <person name="West C.M."/>
            <person name="Loomis W.F."/>
            <person name="Chisholm R.L."/>
            <person name="Shaulsky G."/>
            <person name="Strassmann J.E."/>
            <person name="Queller D.C."/>
            <person name="Kuspa A."/>
            <person name="Grigoriev I.V."/>
        </authorList>
    </citation>
    <scope>NUCLEOTIDE SEQUENCE [LARGE SCALE GENOMIC DNA]</scope>
    <source>
        <strain evidence="3">QSDP1</strain>
    </source>
</reference>
<dbReference type="KEGG" id="dpp:DICPUDRAFT_22158"/>
<sequence>FATKINTFNDLNPNQDLVADDSGYPFDILKTVLAMDIYDPQIPNSMVVDDQPNQSKIFPEGIPYEGGYVLDGDYSNYGSKPLKNNKCENDDSEEKIENEQEIKFKPHSSDYFEQINDRLEELVKQS</sequence>
<evidence type="ECO:0000313" key="2">
    <source>
        <dbReference type="EMBL" id="EGC36697.1"/>
    </source>
</evidence>
<evidence type="ECO:0000256" key="1">
    <source>
        <dbReference type="SAM" id="MobiDB-lite"/>
    </source>
</evidence>